<evidence type="ECO:0000313" key="1">
    <source>
        <dbReference type="EMBL" id="KAK3356394.1"/>
    </source>
</evidence>
<proteinExistence type="predicted"/>
<dbReference type="InterPro" id="IPR036047">
    <property type="entry name" value="F-box-like_dom_sf"/>
</dbReference>
<protein>
    <recommendedName>
        <fullName evidence="3">F-box domain-containing protein</fullName>
    </recommendedName>
</protein>
<dbReference type="Proteomes" id="UP001275084">
    <property type="component" value="Unassembled WGS sequence"/>
</dbReference>
<keyword evidence="2" id="KW-1185">Reference proteome</keyword>
<organism evidence="1 2">
    <name type="scientific">Lasiosphaeria hispida</name>
    <dbReference type="NCBI Taxonomy" id="260671"/>
    <lineage>
        <taxon>Eukaryota</taxon>
        <taxon>Fungi</taxon>
        <taxon>Dikarya</taxon>
        <taxon>Ascomycota</taxon>
        <taxon>Pezizomycotina</taxon>
        <taxon>Sordariomycetes</taxon>
        <taxon>Sordariomycetidae</taxon>
        <taxon>Sordariales</taxon>
        <taxon>Lasiosphaeriaceae</taxon>
        <taxon>Lasiosphaeria</taxon>
    </lineage>
</organism>
<reference evidence="1" key="2">
    <citation type="submission" date="2023-06" db="EMBL/GenBank/DDBJ databases">
        <authorList>
            <consortium name="Lawrence Berkeley National Laboratory"/>
            <person name="Haridas S."/>
            <person name="Hensen N."/>
            <person name="Bonometti L."/>
            <person name="Westerberg I."/>
            <person name="Brannstrom I.O."/>
            <person name="Guillou S."/>
            <person name="Cros-Aarteil S."/>
            <person name="Calhoun S."/>
            <person name="Kuo A."/>
            <person name="Mondo S."/>
            <person name="Pangilinan J."/>
            <person name="Riley R."/>
            <person name="Labutti K."/>
            <person name="Andreopoulos B."/>
            <person name="Lipzen A."/>
            <person name="Chen C."/>
            <person name="Yanf M."/>
            <person name="Daum C."/>
            <person name="Ng V."/>
            <person name="Clum A."/>
            <person name="Steindorff A."/>
            <person name="Ohm R."/>
            <person name="Martin F."/>
            <person name="Silar P."/>
            <person name="Natvig D."/>
            <person name="Lalanne C."/>
            <person name="Gautier V."/>
            <person name="Ament-Velasquez S.L."/>
            <person name="Kruys A."/>
            <person name="Hutchinson M.I."/>
            <person name="Powell A.J."/>
            <person name="Barry K."/>
            <person name="Miller A.N."/>
            <person name="Grigoriev I.V."/>
            <person name="Debuchy R."/>
            <person name="Gladieux P."/>
            <person name="Thoren M.H."/>
            <person name="Johannesson H."/>
        </authorList>
    </citation>
    <scope>NUCLEOTIDE SEQUENCE</scope>
    <source>
        <strain evidence="1">CBS 955.72</strain>
    </source>
</reference>
<comment type="caution">
    <text evidence="1">The sequence shown here is derived from an EMBL/GenBank/DDBJ whole genome shotgun (WGS) entry which is preliminary data.</text>
</comment>
<evidence type="ECO:0008006" key="3">
    <source>
        <dbReference type="Google" id="ProtNLM"/>
    </source>
</evidence>
<name>A0AAJ0HKE6_9PEZI</name>
<dbReference type="EMBL" id="JAUIQD010000003">
    <property type="protein sequence ID" value="KAK3356394.1"/>
    <property type="molecule type" value="Genomic_DNA"/>
</dbReference>
<gene>
    <name evidence="1" type="ORF">B0T25DRAFT_135301</name>
</gene>
<sequence length="330" mass="36813">MGTRPRSERQQLLFDLLTSLLPSRGAFRRWWDGHLAPATSPVTNDAALSESFGIPQPPPKTSWATQDAPDADAPVALLLPGMAQLTVGTTQHVDTAPLAAYSTPTASRSQAFAHKPPRQPDLFLAMLPPDIHFAVFEAAELSLNDLLALRRTCRTLRRNLPVSIMERKLKLQNYAGWEVVFEMHGHRYPGTTYGNRRLCGRCVVPKIRGHLIDGAVVRAYLARRRAAERGEGWSENDEEWPEERAMCFSCLYTVLHSMVTQQKSAAPPAVKVPVGAGIYKMAAISTKERFLMVDGTTRKMCDRCARDIHENAVPCPHCTNFSEWCKTRHA</sequence>
<dbReference type="SUPFAM" id="SSF81383">
    <property type="entry name" value="F-box domain"/>
    <property type="match status" value="1"/>
</dbReference>
<accession>A0AAJ0HKE6</accession>
<evidence type="ECO:0000313" key="2">
    <source>
        <dbReference type="Proteomes" id="UP001275084"/>
    </source>
</evidence>
<reference evidence="1" key="1">
    <citation type="journal article" date="2023" name="Mol. Phylogenet. Evol.">
        <title>Genome-scale phylogeny and comparative genomics of the fungal order Sordariales.</title>
        <authorList>
            <person name="Hensen N."/>
            <person name="Bonometti L."/>
            <person name="Westerberg I."/>
            <person name="Brannstrom I.O."/>
            <person name="Guillou S."/>
            <person name="Cros-Aarteil S."/>
            <person name="Calhoun S."/>
            <person name="Haridas S."/>
            <person name="Kuo A."/>
            <person name="Mondo S."/>
            <person name="Pangilinan J."/>
            <person name="Riley R."/>
            <person name="LaButti K."/>
            <person name="Andreopoulos B."/>
            <person name="Lipzen A."/>
            <person name="Chen C."/>
            <person name="Yan M."/>
            <person name="Daum C."/>
            <person name="Ng V."/>
            <person name="Clum A."/>
            <person name="Steindorff A."/>
            <person name="Ohm R.A."/>
            <person name="Martin F."/>
            <person name="Silar P."/>
            <person name="Natvig D.O."/>
            <person name="Lalanne C."/>
            <person name="Gautier V."/>
            <person name="Ament-Velasquez S.L."/>
            <person name="Kruys A."/>
            <person name="Hutchinson M.I."/>
            <person name="Powell A.J."/>
            <person name="Barry K."/>
            <person name="Miller A.N."/>
            <person name="Grigoriev I.V."/>
            <person name="Debuchy R."/>
            <person name="Gladieux P."/>
            <person name="Hiltunen Thoren M."/>
            <person name="Johannesson H."/>
        </authorList>
    </citation>
    <scope>NUCLEOTIDE SEQUENCE</scope>
    <source>
        <strain evidence="1">CBS 955.72</strain>
    </source>
</reference>
<dbReference type="AlphaFoldDB" id="A0AAJ0HKE6"/>